<keyword evidence="5" id="KW-0418">Kinase</keyword>
<proteinExistence type="predicted"/>
<dbReference type="InterPro" id="IPR000719">
    <property type="entry name" value="Prot_kinase_dom"/>
</dbReference>
<evidence type="ECO:0000256" key="1">
    <source>
        <dbReference type="ARBA" id="ARBA00012513"/>
    </source>
</evidence>
<comment type="catalytic activity">
    <reaction evidence="8">
        <text>L-seryl-[protein] + ATP = O-phospho-L-seryl-[protein] + ADP + H(+)</text>
        <dbReference type="Rhea" id="RHEA:17989"/>
        <dbReference type="Rhea" id="RHEA-COMP:9863"/>
        <dbReference type="Rhea" id="RHEA-COMP:11604"/>
        <dbReference type="ChEBI" id="CHEBI:15378"/>
        <dbReference type="ChEBI" id="CHEBI:29999"/>
        <dbReference type="ChEBI" id="CHEBI:30616"/>
        <dbReference type="ChEBI" id="CHEBI:83421"/>
        <dbReference type="ChEBI" id="CHEBI:456216"/>
        <dbReference type="EC" id="2.7.11.1"/>
    </reaction>
</comment>
<feature type="domain" description="Protein kinase" evidence="9">
    <location>
        <begin position="1"/>
        <end position="175"/>
    </location>
</feature>
<reference evidence="10" key="1">
    <citation type="journal article" date="2022" name="Plant J.">
        <title>Strategies of tolerance reflected in two North American maple genomes.</title>
        <authorList>
            <person name="McEvoy S.L."/>
            <person name="Sezen U.U."/>
            <person name="Trouern-Trend A."/>
            <person name="McMahon S.M."/>
            <person name="Schaberg P.G."/>
            <person name="Yang J."/>
            <person name="Wegrzyn J.L."/>
            <person name="Swenson N.G."/>
        </authorList>
    </citation>
    <scope>NUCLEOTIDE SEQUENCE</scope>
    <source>
        <strain evidence="10">NS2018</strain>
    </source>
</reference>
<evidence type="ECO:0000313" key="10">
    <source>
        <dbReference type="EMBL" id="KAK0597949.1"/>
    </source>
</evidence>
<dbReference type="SUPFAM" id="SSF56112">
    <property type="entry name" value="Protein kinase-like (PK-like)"/>
    <property type="match status" value="1"/>
</dbReference>
<evidence type="ECO:0000256" key="3">
    <source>
        <dbReference type="ARBA" id="ARBA00022679"/>
    </source>
</evidence>
<gene>
    <name evidence="10" type="ORF">LWI29_030118</name>
</gene>
<dbReference type="PROSITE" id="PS00108">
    <property type="entry name" value="PROTEIN_KINASE_ST"/>
    <property type="match status" value="1"/>
</dbReference>
<protein>
    <recommendedName>
        <fullName evidence="1">non-specific serine/threonine protein kinase</fullName>
        <ecNumber evidence="1">2.7.11.1</ecNumber>
    </recommendedName>
</protein>
<keyword evidence="3" id="KW-0808">Transferase</keyword>
<dbReference type="SMART" id="SM00220">
    <property type="entry name" value="S_TKc"/>
    <property type="match status" value="1"/>
</dbReference>
<evidence type="ECO:0000256" key="4">
    <source>
        <dbReference type="ARBA" id="ARBA00022741"/>
    </source>
</evidence>
<dbReference type="GO" id="GO:0004674">
    <property type="term" value="F:protein serine/threonine kinase activity"/>
    <property type="evidence" value="ECO:0007669"/>
    <property type="project" value="UniProtKB-KW"/>
</dbReference>
<dbReference type="EMBL" id="JAUESC010000004">
    <property type="protein sequence ID" value="KAK0597949.1"/>
    <property type="molecule type" value="Genomic_DNA"/>
</dbReference>
<dbReference type="Proteomes" id="UP001168877">
    <property type="component" value="Unassembled WGS sequence"/>
</dbReference>
<dbReference type="InterPro" id="IPR011009">
    <property type="entry name" value="Kinase-like_dom_sf"/>
</dbReference>
<reference evidence="10" key="2">
    <citation type="submission" date="2023-06" db="EMBL/GenBank/DDBJ databases">
        <authorList>
            <person name="Swenson N.G."/>
            <person name="Wegrzyn J.L."/>
            <person name="Mcevoy S.L."/>
        </authorList>
    </citation>
    <scope>NUCLEOTIDE SEQUENCE</scope>
    <source>
        <strain evidence="10">NS2018</strain>
        <tissue evidence="10">Leaf</tissue>
    </source>
</reference>
<dbReference type="FunFam" id="1.10.510.10:FF:001023">
    <property type="entry name" value="Os07g0541700 protein"/>
    <property type="match status" value="1"/>
</dbReference>
<dbReference type="AlphaFoldDB" id="A0AA39STJ8"/>
<evidence type="ECO:0000256" key="5">
    <source>
        <dbReference type="ARBA" id="ARBA00022777"/>
    </source>
</evidence>
<evidence type="ECO:0000256" key="2">
    <source>
        <dbReference type="ARBA" id="ARBA00022527"/>
    </source>
</evidence>
<dbReference type="PANTHER" id="PTHR45631:SF202">
    <property type="entry name" value="SENESCENCE-INDUCED RECEPTOR-LIKE SERINE_THREONINE-PROTEIN KINASE"/>
    <property type="match status" value="1"/>
</dbReference>
<dbReference type="PROSITE" id="PS50011">
    <property type="entry name" value="PROTEIN_KINASE_DOM"/>
    <property type="match status" value="1"/>
</dbReference>
<evidence type="ECO:0000259" key="9">
    <source>
        <dbReference type="PROSITE" id="PS50011"/>
    </source>
</evidence>
<organism evidence="10 11">
    <name type="scientific">Acer saccharum</name>
    <name type="common">Sugar maple</name>
    <dbReference type="NCBI Taxonomy" id="4024"/>
    <lineage>
        <taxon>Eukaryota</taxon>
        <taxon>Viridiplantae</taxon>
        <taxon>Streptophyta</taxon>
        <taxon>Embryophyta</taxon>
        <taxon>Tracheophyta</taxon>
        <taxon>Spermatophyta</taxon>
        <taxon>Magnoliopsida</taxon>
        <taxon>eudicotyledons</taxon>
        <taxon>Gunneridae</taxon>
        <taxon>Pentapetalae</taxon>
        <taxon>rosids</taxon>
        <taxon>malvids</taxon>
        <taxon>Sapindales</taxon>
        <taxon>Sapindaceae</taxon>
        <taxon>Hippocastanoideae</taxon>
        <taxon>Acereae</taxon>
        <taxon>Acer</taxon>
    </lineage>
</organism>
<keyword evidence="4" id="KW-0547">Nucleotide-binding</keyword>
<sequence>MLSWIDRLQIAVDAAHGLDYLHNGCKPPIIHRDLKPSNILLTENMQAKIADFGLSRVVNEETHFQSTTRRAGTPGYLGPEFNVGVVSNKKSDIYSFGIILIELITGQPAIKEAREAPTYTYFNGLLLKSNEGISKPLLIHSYKVNLTPMLLGKSWTRPCHVFVQLQLKDQTSIMY</sequence>
<comment type="catalytic activity">
    <reaction evidence="7">
        <text>L-threonyl-[protein] + ATP = O-phospho-L-threonyl-[protein] + ADP + H(+)</text>
        <dbReference type="Rhea" id="RHEA:46608"/>
        <dbReference type="Rhea" id="RHEA-COMP:11060"/>
        <dbReference type="Rhea" id="RHEA-COMP:11605"/>
        <dbReference type="ChEBI" id="CHEBI:15378"/>
        <dbReference type="ChEBI" id="CHEBI:30013"/>
        <dbReference type="ChEBI" id="CHEBI:30616"/>
        <dbReference type="ChEBI" id="CHEBI:61977"/>
        <dbReference type="ChEBI" id="CHEBI:456216"/>
        <dbReference type="EC" id="2.7.11.1"/>
    </reaction>
</comment>
<dbReference type="EC" id="2.7.11.1" evidence="1"/>
<dbReference type="InterPro" id="IPR008271">
    <property type="entry name" value="Ser/Thr_kinase_AS"/>
</dbReference>
<comment type="caution">
    <text evidence="10">The sequence shown here is derived from an EMBL/GenBank/DDBJ whole genome shotgun (WGS) entry which is preliminary data.</text>
</comment>
<keyword evidence="11" id="KW-1185">Reference proteome</keyword>
<dbReference type="GO" id="GO:0005524">
    <property type="term" value="F:ATP binding"/>
    <property type="evidence" value="ECO:0007669"/>
    <property type="project" value="UniProtKB-KW"/>
</dbReference>
<evidence type="ECO:0000256" key="7">
    <source>
        <dbReference type="ARBA" id="ARBA00047899"/>
    </source>
</evidence>
<name>A0AA39STJ8_ACESA</name>
<dbReference type="Pfam" id="PF00069">
    <property type="entry name" value="Pkinase"/>
    <property type="match status" value="1"/>
</dbReference>
<dbReference type="Gene3D" id="1.10.510.10">
    <property type="entry name" value="Transferase(Phosphotransferase) domain 1"/>
    <property type="match status" value="1"/>
</dbReference>
<accession>A0AA39STJ8</accession>
<evidence type="ECO:0000313" key="11">
    <source>
        <dbReference type="Proteomes" id="UP001168877"/>
    </source>
</evidence>
<evidence type="ECO:0000256" key="8">
    <source>
        <dbReference type="ARBA" id="ARBA00048679"/>
    </source>
</evidence>
<keyword evidence="6" id="KW-0067">ATP-binding</keyword>
<keyword evidence="2" id="KW-0723">Serine/threonine-protein kinase</keyword>
<dbReference type="PANTHER" id="PTHR45631">
    <property type="entry name" value="OS07G0107800 PROTEIN-RELATED"/>
    <property type="match status" value="1"/>
</dbReference>
<evidence type="ECO:0000256" key="6">
    <source>
        <dbReference type="ARBA" id="ARBA00022840"/>
    </source>
</evidence>